<dbReference type="PANTHER" id="PTHR22950">
    <property type="entry name" value="AMINO ACID TRANSPORTER"/>
    <property type="match status" value="1"/>
</dbReference>
<dbReference type="EMBL" id="OV725080">
    <property type="protein sequence ID" value="CAH1398547.1"/>
    <property type="molecule type" value="Genomic_DNA"/>
</dbReference>
<reference evidence="7" key="1">
    <citation type="submission" date="2022-01" db="EMBL/GenBank/DDBJ databases">
        <authorList>
            <person name="King R."/>
        </authorList>
    </citation>
    <scope>NUCLEOTIDE SEQUENCE</scope>
</reference>
<dbReference type="GO" id="GO:0015179">
    <property type="term" value="F:L-amino acid transmembrane transporter activity"/>
    <property type="evidence" value="ECO:0007669"/>
    <property type="project" value="TreeGrafter"/>
</dbReference>
<gene>
    <name evidence="7" type="ORF">NEZAVI_LOCUS8169</name>
</gene>
<keyword evidence="2 5" id="KW-0812">Transmembrane</keyword>
<dbReference type="Pfam" id="PF01490">
    <property type="entry name" value="Aa_trans"/>
    <property type="match status" value="1"/>
</dbReference>
<keyword evidence="4 5" id="KW-0472">Membrane</keyword>
<organism evidence="7 8">
    <name type="scientific">Nezara viridula</name>
    <name type="common">Southern green stink bug</name>
    <name type="synonym">Cimex viridulus</name>
    <dbReference type="NCBI Taxonomy" id="85310"/>
    <lineage>
        <taxon>Eukaryota</taxon>
        <taxon>Metazoa</taxon>
        <taxon>Ecdysozoa</taxon>
        <taxon>Arthropoda</taxon>
        <taxon>Hexapoda</taxon>
        <taxon>Insecta</taxon>
        <taxon>Pterygota</taxon>
        <taxon>Neoptera</taxon>
        <taxon>Paraneoptera</taxon>
        <taxon>Hemiptera</taxon>
        <taxon>Heteroptera</taxon>
        <taxon>Panheteroptera</taxon>
        <taxon>Pentatomomorpha</taxon>
        <taxon>Pentatomoidea</taxon>
        <taxon>Pentatomidae</taxon>
        <taxon>Pentatominae</taxon>
        <taxon>Nezara</taxon>
    </lineage>
</organism>
<feature type="transmembrane region" description="Helical" evidence="5">
    <location>
        <begin position="86"/>
        <end position="107"/>
    </location>
</feature>
<comment type="subcellular location">
    <subcellularLocation>
        <location evidence="1">Membrane</location>
        <topology evidence="1">Multi-pass membrane protein</topology>
    </subcellularLocation>
</comment>
<dbReference type="GO" id="GO:0005774">
    <property type="term" value="C:vacuolar membrane"/>
    <property type="evidence" value="ECO:0007669"/>
    <property type="project" value="TreeGrafter"/>
</dbReference>
<evidence type="ECO:0000256" key="4">
    <source>
        <dbReference type="ARBA" id="ARBA00023136"/>
    </source>
</evidence>
<feature type="transmembrane region" description="Helical" evidence="5">
    <location>
        <begin position="157"/>
        <end position="178"/>
    </location>
</feature>
<feature type="transmembrane region" description="Helical" evidence="5">
    <location>
        <begin position="328"/>
        <end position="350"/>
    </location>
</feature>
<feature type="transmembrane region" description="Helical" evidence="5">
    <location>
        <begin position="184"/>
        <end position="204"/>
    </location>
</feature>
<dbReference type="Proteomes" id="UP001152798">
    <property type="component" value="Chromosome 4"/>
</dbReference>
<feature type="transmembrane region" description="Helical" evidence="5">
    <location>
        <begin position="437"/>
        <end position="460"/>
    </location>
</feature>
<evidence type="ECO:0000256" key="3">
    <source>
        <dbReference type="ARBA" id="ARBA00022989"/>
    </source>
</evidence>
<evidence type="ECO:0000259" key="6">
    <source>
        <dbReference type="Pfam" id="PF01490"/>
    </source>
</evidence>
<evidence type="ECO:0000256" key="5">
    <source>
        <dbReference type="SAM" id="Phobius"/>
    </source>
</evidence>
<feature type="transmembrane region" description="Helical" evidence="5">
    <location>
        <begin position="211"/>
        <end position="234"/>
    </location>
</feature>
<accession>A0A9P0MQ35</accession>
<proteinExistence type="predicted"/>
<keyword evidence="3 5" id="KW-1133">Transmembrane helix</keyword>
<evidence type="ECO:0000313" key="7">
    <source>
        <dbReference type="EMBL" id="CAH1398547.1"/>
    </source>
</evidence>
<sequence>MEKKETPNGIDVGSLRSLELNTSSTIELTGVIYDSKEKQLNSEKGNQEIEKVHPTSDLDALLHVVKSSLGSGILAISDGFKNAGTIVGIVGTVFIGMLCTHCTYVMVKCSQDMCRMLNKPFLGYTETVEQALLYCANKRFSRYAGFVKNCVEGSMFFTYYGVNTVYIILVSNSFQSIIATQFDIHYNVRIYICAFAIPFFLVGIVRNMKYLVPFSAIANVLLFVGLCLTFYYLFTDLPSFSSRPAVAKITQIPLFFSTVLFGMEGIGTMLPIENSMKKPQHFLGCPGVLTIAMSIVVSLFCGLGLIGYVKYGEDTEANITLNLPGDALAQSVKVLVALAVLFSYGLQLAASMDVVWKRLEHRFDKSIETKRYYQVRATMIIGTVILALAVPNLGPVISLIGAVGFSMCGFFFPALCETVICWEKGFGKWNYILWKNIFLAIVAILAVVSGSITSMADIIAEYS</sequence>
<evidence type="ECO:0000256" key="2">
    <source>
        <dbReference type="ARBA" id="ARBA00022692"/>
    </source>
</evidence>
<dbReference type="AlphaFoldDB" id="A0A9P0MQ35"/>
<name>A0A9P0MQ35_NEZVI</name>
<feature type="transmembrane region" description="Helical" evidence="5">
    <location>
        <begin position="254"/>
        <end position="272"/>
    </location>
</feature>
<feature type="transmembrane region" description="Helical" evidence="5">
    <location>
        <begin position="284"/>
        <end position="308"/>
    </location>
</feature>
<protein>
    <recommendedName>
        <fullName evidence="6">Amino acid transporter transmembrane domain-containing protein</fullName>
    </recommendedName>
</protein>
<keyword evidence="8" id="KW-1185">Reference proteome</keyword>
<evidence type="ECO:0000256" key="1">
    <source>
        <dbReference type="ARBA" id="ARBA00004141"/>
    </source>
</evidence>
<feature type="transmembrane region" description="Helical" evidence="5">
    <location>
        <begin position="371"/>
        <end position="390"/>
    </location>
</feature>
<evidence type="ECO:0000313" key="8">
    <source>
        <dbReference type="Proteomes" id="UP001152798"/>
    </source>
</evidence>
<dbReference type="PANTHER" id="PTHR22950:SF349">
    <property type="entry name" value="AMINO ACID TRANSPORTER TRANSMEMBRANE DOMAIN-CONTAINING PROTEIN"/>
    <property type="match status" value="1"/>
</dbReference>
<feature type="domain" description="Amino acid transporter transmembrane" evidence="6">
    <location>
        <begin position="54"/>
        <end position="453"/>
    </location>
</feature>
<dbReference type="InterPro" id="IPR013057">
    <property type="entry name" value="AA_transpt_TM"/>
</dbReference>
<dbReference type="OrthoDB" id="1684102at2759"/>
<feature type="transmembrane region" description="Helical" evidence="5">
    <location>
        <begin position="396"/>
        <end position="416"/>
    </location>
</feature>